<dbReference type="FunFam" id="3.80.10.10:FF:000111">
    <property type="entry name" value="LRR receptor-like serine/threonine-protein kinase ERECTA"/>
    <property type="match status" value="1"/>
</dbReference>
<evidence type="ECO:0000256" key="2">
    <source>
        <dbReference type="ARBA" id="ARBA00009592"/>
    </source>
</evidence>
<dbReference type="PANTHER" id="PTHR48063:SF112">
    <property type="entry name" value="RECEPTOR LIKE PROTEIN 30-LIKE"/>
    <property type="match status" value="1"/>
</dbReference>
<feature type="domain" description="Leucine-rich repeat-containing N-terminal plant-type" evidence="14">
    <location>
        <begin position="44"/>
        <end position="80"/>
    </location>
</feature>
<comment type="similarity">
    <text evidence="2">Belongs to the RLP family.</text>
</comment>
<dbReference type="InterPro" id="IPR055414">
    <property type="entry name" value="LRR_R13L4/SHOC2-like"/>
</dbReference>
<keyword evidence="11" id="KW-0325">Glycoprotein</keyword>
<dbReference type="InterPro" id="IPR003591">
    <property type="entry name" value="Leu-rich_rpt_typical-subtyp"/>
</dbReference>
<dbReference type="SUPFAM" id="SSF52047">
    <property type="entry name" value="RNI-like"/>
    <property type="match status" value="1"/>
</dbReference>
<protein>
    <submittedName>
        <fullName evidence="17">Receptor-like protein EIX1</fullName>
    </submittedName>
</protein>
<organism evidence="16 17">
    <name type="scientific">Dioscorea cayennensis subsp. rotundata</name>
    <name type="common">White Guinea yam</name>
    <name type="synonym">Dioscorea rotundata</name>
    <dbReference type="NCBI Taxonomy" id="55577"/>
    <lineage>
        <taxon>Eukaryota</taxon>
        <taxon>Viridiplantae</taxon>
        <taxon>Streptophyta</taxon>
        <taxon>Embryophyta</taxon>
        <taxon>Tracheophyta</taxon>
        <taxon>Spermatophyta</taxon>
        <taxon>Magnoliopsida</taxon>
        <taxon>Liliopsida</taxon>
        <taxon>Dioscoreales</taxon>
        <taxon>Dioscoreaceae</taxon>
        <taxon>Dioscorea</taxon>
    </lineage>
</organism>
<comment type="subcellular location">
    <subcellularLocation>
        <location evidence="1">Cell membrane</location>
        <topology evidence="1">Single-pass type I membrane protein</topology>
    </subcellularLocation>
</comment>
<evidence type="ECO:0000256" key="13">
    <source>
        <dbReference type="SAM" id="SignalP"/>
    </source>
</evidence>
<evidence type="ECO:0000256" key="12">
    <source>
        <dbReference type="SAM" id="Phobius"/>
    </source>
</evidence>
<evidence type="ECO:0000256" key="4">
    <source>
        <dbReference type="ARBA" id="ARBA00022614"/>
    </source>
</evidence>
<reference evidence="17" key="1">
    <citation type="submission" date="2025-08" db="UniProtKB">
        <authorList>
            <consortium name="RefSeq"/>
        </authorList>
    </citation>
    <scope>IDENTIFICATION</scope>
</reference>
<keyword evidence="16" id="KW-1185">Reference proteome</keyword>
<keyword evidence="10" id="KW-0675">Receptor</keyword>
<dbReference type="InterPro" id="IPR032675">
    <property type="entry name" value="LRR_dom_sf"/>
</dbReference>
<name>A0AB40APX7_DIOCR</name>
<dbReference type="AlphaFoldDB" id="A0AB40APX7"/>
<keyword evidence="6 13" id="KW-0732">Signal</keyword>
<evidence type="ECO:0000256" key="5">
    <source>
        <dbReference type="ARBA" id="ARBA00022692"/>
    </source>
</evidence>
<evidence type="ECO:0000259" key="15">
    <source>
        <dbReference type="Pfam" id="PF23598"/>
    </source>
</evidence>
<evidence type="ECO:0000256" key="1">
    <source>
        <dbReference type="ARBA" id="ARBA00004251"/>
    </source>
</evidence>
<evidence type="ECO:0000256" key="3">
    <source>
        <dbReference type="ARBA" id="ARBA00022475"/>
    </source>
</evidence>
<accession>A0AB40APX7</accession>
<sequence length="977" mass="109015">MPSLLLYLLPLLLLAFHCSHELTTLCSAAALVPIAEHAANCIESERMALLDFKKHIKDPNNTLSSWVGQDCCSWEGVHCDNQTGNINTLELGWRISGQPYLEGEISASLIHLQHLKHLDLSHNFIGEPMPSFISQFKELRYLNLSGCFFAGQIPASFGNLSSLHTLDLSYNFGVHADDPAHQWLSHLTSLQHFDMSYSAISNSSTTLFLALNKLPSIKEIHLTDCGFQSIPVSFSQLNFSSLTVLDLSYNFINFSGISWMFNLKNLHYLNLGHNRPEPDTLSAPPEDRSFRVIVIPAEGSKQTYKISIPESIGSLCSLQTLDLSGLYINKTFAELGDAFSGCLMDSLTHLHLASVNLKGDIAGWIWNIKNFKVLDLSDNSISGSLSSSLAKLTQLEYVNLANNQLTGVISEAHFAQLEKLETLDMSSNSLVFNVNSNWVPPFLLKELKISSCSVGPEFPAWLQTQHKLHVLDMSQAGIADTMPDWFWNLTSRNFVYLDLSNNQIQGIIPKSLDFISMECIDLSSNRFYGPLPTIPSSKITYINLSNNSFSGSIPRNIVDDSHQFYLQILLSMNKLNSTLPSSFCQISGLMILDISENHLSGELPDCWFNSVRLTDMNLAGNNISGSIPNSICYIPHLQSLKLSRNKLSGEFPVSLKNCSNLPLLDLSHNNFSGRIPNWVGENLSSLNFLILKSNAFTDHIPQEISQLKNLQILDLSNNNFSGPIPKSLGNLTAMQMTPEKTYWLPVFMGDAQSMLLDLNQREDQYSSSTLSYVKYIDISINNLSGAIPEELANLYGLQSLNLSGNTLEGEIPDKLGRMQQLQSLDLSRNKLSGNIPSTLSNLTFLRLFNVSHNILSGRIPSGNQFNTFRDPSIYTGNHLCGFPLSDNCTKDGGTSKKGPNDDEPQMDEDEDDDDILWLYIGSLSGFAVGSSVVWVVLALKKKWRHAYFRSADNTYDKIYVFVVVRFRRMKKKFMPNN</sequence>
<evidence type="ECO:0000256" key="10">
    <source>
        <dbReference type="ARBA" id="ARBA00023170"/>
    </source>
</evidence>
<keyword evidence="5 12" id="KW-0812">Transmembrane</keyword>
<dbReference type="FunFam" id="3.80.10.10:FF:000095">
    <property type="entry name" value="LRR receptor-like serine/threonine-protein kinase GSO1"/>
    <property type="match status" value="1"/>
</dbReference>
<feature type="domain" description="Disease resistance R13L4/SHOC-2-like LRR" evidence="15">
    <location>
        <begin position="302"/>
        <end position="473"/>
    </location>
</feature>
<dbReference type="Pfam" id="PF00560">
    <property type="entry name" value="LRR_1"/>
    <property type="match status" value="9"/>
</dbReference>
<feature type="signal peptide" evidence="13">
    <location>
        <begin position="1"/>
        <end position="19"/>
    </location>
</feature>
<dbReference type="InterPro" id="IPR046956">
    <property type="entry name" value="RLP23-like"/>
</dbReference>
<evidence type="ECO:0000256" key="8">
    <source>
        <dbReference type="ARBA" id="ARBA00022989"/>
    </source>
</evidence>
<dbReference type="Pfam" id="PF23598">
    <property type="entry name" value="LRR_14"/>
    <property type="match status" value="2"/>
</dbReference>
<gene>
    <name evidence="17" type="primary">LOC120252682</name>
</gene>
<dbReference type="Pfam" id="PF08263">
    <property type="entry name" value="LRRNT_2"/>
    <property type="match status" value="1"/>
</dbReference>
<feature type="chain" id="PRO_5044241775" evidence="13">
    <location>
        <begin position="20"/>
        <end position="977"/>
    </location>
</feature>
<evidence type="ECO:0000256" key="11">
    <source>
        <dbReference type="ARBA" id="ARBA00023180"/>
    </source>
</evidence>
<evidence type="ECO:0000313" key="16">
    <source>
        <dbReference type="Proteomes" id="UP001515500"/>
    </source>
</evidence>
<dbReference type="InterPro" id="IPR001611">
    <property type="entry name" value="Leu-rich_rpt"/>
</dbReference>
<dbReference type="FunFam" id="3.80.10.10:FF:001347">
    <property type="entry name" value="LRR receptor-like serine/threonine-protein kinase GSO2"/>
    <property type="match status" value="1"/>
</dbReference>
<proteinExistence type="inferred from homology"/>
<dbReference type="SUPFAM" id="SSF52058">
    <property type="entry name" value="L domain-like"/>
    <property type="match status" value="2"/>
</dbReference>
<dbReference type="Proteomes" id="UP001515500">
    <property type="component" value="Chromosome 22"/>
</dbReference>
<dbReference type="FunFam" id="3.80.10.10:FF:000129">
    <property type="entry name" value="Leucine-rich repeat receptor-like kinase"/>
    <property type="match status" value="1"/>
</dbReference>
<dbReference type="RefSeq" id="XP_039116733.1">
    <property type="nucleotide sequence ID" value="XM_039260799.1"/>
</dbReference>
<evidence type="ECO:0000259" key="14">
    <source>
        <dbReference type="Pfam" id="PF08263"/>
    </source>
</evidence>
<keyword evidence="8 12" id="KW-1133">Transmembrane helix</keyword>
<dbReference type="PROSITE" id="PS51450">
    <property type="entry name" value="LRR"/>
    <property type="match status" value="1"/>
</dbReference>
<feature type="transmembrane region" description="Helical" evidence="12">
    <location>
        <begin position="916"/>
        <end position="939"/>
    </location>
</feature>
<evidence type="ECO:0000256" key="9">
    <source>
        <dbReference type="ARBA" id="ARBA00023136"/>
    </source>
</evidence>
<dbReference type="GeneID" id="120252682"/>
<evidence type="ECO:0000256" key="7">
    <source>
        <dbReference type="ARBA" id="ARBA00022737"/>
    </source>
</evidence>
<dbReference type="GO" id="GO:0005886">
    <property type="term" value="C:plasma membrane"/>
    <property type="evidence" value="ECO:0007669"/>
    <property type="project" value="UniProtKB-SubCell"/>
</dbReference>
<dbReference type="SMART" id="SM00365">
    <property type="entry name" value="LRR_SD22"/>
    <property type="match status" value="7"/>
</dbReference>
<keyword evidence="4" id="KW-0433">Leucine-rich repeat</keyword>
<dbReference type="Gene3D" id="3.80.10.10">
    <property type="entry name" value="Ribonuclease Inhibitor"/>
    <property type="match status" value="4"/>
</dbReference>
<dbReference type="SMART" id="SM00369">
    <property type="entry name" value="LRR_TYP"/>
    <property type="match status" value="10"/>
</dbReference>
<keyword evidence="9 12" id="KW-0472">Membrane</keyword>
<feature type="domain" description="Disease resistance R13L4/SHOC-2-like LRR" evidence="15">
    <location>
        <begin position="104"/>
        <end position="272"/>
    </location>
</feature>
<dbReference type="InterPro" id="IPR013210">
    <property type="entry name" value="LRR_N_plant-typ"/>
</dbReference>
<evidence type="ECO:0000256" key="6">
    <source>
        <dbReference type="ARBA" id="ARBA00022729"/>
    </source>
</evidence>
<evidence type="ECO:0000313" key="17">
    <source>
        <dbReference type="RefSeq" id="XP_039116733.1"/>
    </source>
</evidence>
<keyword evidence="3" id="KW-1003">Cell membrane</keyword>
<keyword evidence="7" id="KW-0677">Repeat</keyword>
<dbReference type="PANTHER" id="PTHR48063">
    <property type="entry name" value="LRR RECEPTOR-LIKE KINASE"/>
    <property type="match status" value="1"/>
</dbReference>